<dbReference type="OrthoDB" id="5187023at2"/>
<dbReference type="Proteomes" id="UP000186004">
    <property type="component" value="Unassembled WGS sequence"/>
</dbReference>
<dbReference type="InterPro" id="IPR053141">
    <property type="entry name" value="Mycobact_SerProt_Inhib_Rv3364c"/>
</dbReference>
<keyword evidence="1" id="KW-0812">Transmembrane</keyword>
<organism evidence="3 4">
    <name type="scientific">Micromonospora avicenniae</name>
    <dbReference type="NCBI Taxonomy" id="1198245"/>
    <lineage>
        <taxon>Bacteria</taxon>
        <taxon>Bacillati</taxon>
        <taxon>Actinomycetota</taxon>
        <taxon>Actinomycetes</taxon>
        <taxon>Micromonosporales</taxon>
        <taxon>Micromonosporaceae</taxon>
        <taxon>Micromonospora</taxon>
    </lineage>
</organism>
<gene>
    <name evidence="3" type="ORF">SAMN05444858_102105</name>
</gene>
<dbReference type="Pfam" id="PF03259">
    <property type="entry name" value="Robl_LC7"/>
    <property type="match status" value="1"/>
</dbReference>
<evidence type="ECO:0000313" key="3">
    <source>
        <dbReference type="EMBL" id="SIQ36275.1"/>
    </source>
</evidence>
<evidence type="ECO:0000313" key="4">
    <source>
        <dbReference type="Proteomes" id="UP000186004"/>
    </source>
</evidence>
<dbReference type="EMBL" id="FTNF01000002">
    <property type="protein sequence ID" value="SIQ36275.1"/>
    <property type="molecule type" value="Genomic_DNA"/>
</dbReference>
<reference evidence="3 4" key="1">
    <citation type="submission" date="2017-01" db="EMBL/GenBank/DDBJ databases">
        <authorList>
            <person name="Mah S.A."/>
            <person name="Swanson W.J."/>
            <person name="Moy G.W."/>
            <person name="Vacquier V.D."/>
        </authorList>
    </citation>
    <scope>NUCLEOTIDE SEQUENCE [LARGE SCALE GENOMIC DNA]</scope>
    <source>
        <strain evidence="3 4">DSM 45758</strain>
    </source>
</reference>
<name>A0A1N6S593_9ACTN</name>
<evidence type="ECO:0000256" key="1">
    <source>
        <dbReference type="SAM" id="Phobius"/>
    </source>
</evidence>
<dbReference type="Gene3D" id="3.30.450.30">
    <property type="entry name" value="Dynein light chain 2a, cytoplasmic"/>
    <property type="match status" value="1"/>
</dbReference>
<proteinExistence type="predicted"/>
<keyword evidence="4" id="KW-1185">Reference proteome</keyword>
<dbReference type="PANTHER" id="PTHR36222:SF1">
    <property type="entry name" value="SERINE PROTEASE INHIBITOR RV3364C"/>
    <property type="match status" value="1"/>
</dbReference>
<dbReference type="STRING" id="1198245.SAMN05444858_102105"/>
<dbReference type="RefSeq" id="WP_076467596.1">
    <property type="nucleotide sequence ID" value="NZ_FTNF01000002.1"/>
</dbReference>
<keyword evidence="1" id="KW-1133">Transmembrane helix</keyword>
<dbReference type="SUPFAM" id="SSF103196">
    <property type="entry name" value="Roadblock/LC7 domain"/>
    <property type="match status" value="1"/>
</dbReference>
<dbReference type="SMART" id="SM00960">
    <property type="entry name" value="Robl_LC7"/>
    <property type="match status" value="1"/>
</dbReference>
<accession>A0A1N6S593</accession>
<sequence length="140" mass="14519">MVQQQHRSSSDLAFLLDDLVGRVKQAEHAIVLSVDGLLIAASADLNRDDGEHLAAIASGIHSLAKGAGTRFGGGAVQQTIIELEKSFLLVTAAGYGACLAVLAAVDADLGLVAYEMTTLVDRAGKYLASPSRTPQTSARS</sequence>
<feature type="domain" description="Roadblock/LAMTOR2" evidence="2">
    <location>
        <begin position="13"/>
        <end position="103"/>
    </location>
</feature>
<dbReference type="PANTHER" id="PTHR36222">
    <property type="entry name" value="SERINE PROTEASE INHIBITOR RV3364C"/>
    <property type="match status" value="1"/>
</dbReference>
<evidence type="ECO:0000259" key="2">
    <source>
        <dbReference type="SMART" id="SM00960"/>
    </source>
</evidence>
<keyword evidence="1" id="KW-0472">Membrane</keyword>
<dbReference type="AlphaFoldDB" id="A0A1N6S593"/>
<feature type="transmembrane region" description="Helical" evidence="1">
    <location>
        <begin position="87"/>
        <end position="105"/>
    </location>
</feature>
<protein>
    <submittedName>
        <fullName evidence="3">Predicted regulator of Ras-like GTPase activity, Roadblock/LC7/MglB family</fullName>
    </submittedName>
</protein>
<dbReference type="InterPro" id="IPR004942">
    <property type="entry name" value="Roadblock/LAMTOR2_dom"/>
</dbReference>